<organism evidence="1 2">
    <name type="scientific">Lipomyces kononenkoae</name>
    <name type="common">Yeast</name>
    <dbReference type="NCBI Taxonomy" id="34357"/>
    <lineage>
        <taxon>Eukaryota</taxon>
        <taxon>Fungi</taxon>
        <taxon>Dikarya</taxon>
        <taxon>Ascomycota</taxon>
        <taxon>Saccharomycotina</taxon>
        <taxon>Lipomycetes</taxon>
        <taxon>Lipomycetales</taxon>
        <taxon>Lipomycetaceae</taxon>
        <taxon>Lipomyces</taxon>
    </lineage>
</organism>
<dbReference type="Proteomes" id="UP001433508">
    <property type="component" value="Unassembled WGS sequence"/>
</dbReference>
<name>A0ACC3SVM1_LIPKO</name>
<proteinExistence type="predicted"/>
<comment type="caution">
    <text evidence="1">The sequence shown here is derived from an EMBL/GenBank/DDBJ whole genome shotgun (WGS) entry which is preliminary data.</text>
</comment>
<evidence type="ECO:0000313" key="1">
    <source>
        <dbReference type="EMBL" id="KAK9235681.1"/>
    </source>
</evidence>
<protein>
    <submittedName>
        <fullName evidence="1">Uncharacterized protein</fullName>
    </submittedName>
</protein>
<gene>
    <name evidence="1" type="ORF">V1525DRAFT_458310</name>
</gene>
<keyword evidence="2" id="KW-1185">Reference proteome</keyword>
<reference evidence="2" key="1">
    <citation type="journal article" date="2024" name="Front. Bioeng. Biotechnol.">
        <title>Genome-scale model development and genomic sequencing of the oleaginous clade Lipomyces.</title>
        <authorList>
            <person name="Czajka J.J."/>
            <person name="Han Y."/>
            <person name="Kim J."/>
            <person name="Mondo S.J."/>
            <person name="Hofstad B.A."/>
            <person name="Robles A."/>
            <person name="Haridas S."/>
            <person name="Riley R."/>
            <person name="LaButti K."/>
            <person name="Pangilinan J."/>
            <person name="Andreopoulos W."/>
            <person name="Lipzen A."/>
            <person name="Yan J."/>
            <person name="Wang M."/>
            <person name="Ng V."/>
            <person name="Grigoriev I.V."/>
            <person name="Spatafora J.W."/>
            <person name="Magnuson J.K."/>
            <person name="Baker S.E."/>
            <person name="Pomraning K.R."/>
        </authorList>
    </citation>
    <scope>NUCLEOTIDE SEQUENCE [LARGE SCALE GENOMIC DNA]</scope>
    <source>
        <strain evidence="2">CBS 7786</strain>
    </source>
</reference>
<sequence length="944" mass="104621">MRFLRGAVKLIENRFRRISAPIVASVSIILLYGIAIITTYSNEVDTLVTYRGERSSAITDPALDVMWNDLQNISAQPHSYNSRAHERVRIFVLDRLRQITVGVPDTSFAEIVEDNDSFVITLSEQQDENRAKYFEGQNIYAVIHGNKDGNPGVLVSAHYDSVSTSFGTTDDGISIVVMLFLFEHFLSQRPDSTIVFNFNTGEELGLLGAKQFLKHPLSKEVKYFLNIDSAGAAGRSTMHRASNYEVLKAFAGVHHGLGSVIMQDVFRTGVMKSMTDFSIYDDANLKGLDMAYYKSRSRYHTPLDNMRSTNRGSVRYLAQSSLRTVSKLSSSSTKNVTSDNAHVTGVFFDYLGISVIALSMNTFIAISLIAVIIGPLVLGGLLYFLIFKEKIPILGRKGWLRVPGTLVILVLVNYLLLRIISAHNRDVIYSSDIPILTIFSVSAVAVAIFLYVCDIVSPELHSLNSLLELTVLYWILSLVGVIYQIKMRLGGSYIFIIQYVGSLLACGLAIVPYTKGIDIKTHHIDSIQLTDQYDSREHGNEDDEIDDGTASDSPLEHVPLLPAVTSDENSRATISTISDQAIESLIECAQFIFICLIPGVIFLQLGFFSVYSLRHTATDGSPYILPYAAISFATTAILLPMTPFICRMLRTGRVFSLQVNIVLAVAVCGAFVATLTKFPFSEQYPMKMFYEQVVDLSAAPSDNSTLFSGYVTLTGIPSYIPTVIAEMPSAKGIVTSCSSSPMRRTLSACSYPGLSPANYVASGSPTEWIDIFMEEDLTPRTYIISIYGKNTRAFELIIPKEVYMSSESTLQFDIIQSPAGTNYTSWEHLPSISGHFYAIDLWTRCNLSGGNCDGSVPFVVRVSNPSGSQINYEALQNIQAACNYDEWIPRSGPDFPDENDYKEIGRIPALDELFHYMPSWATFLKRTNSLVKVIKGLEVKRSVN</sequence>
<accession>A0ACC3SVM1</accession>
<dbReference type="EMBL" id="MU971407">
    <property type="protein sequence ID" value="KAK9235681.1"/>
    <property type="molecule type" value="Genomic_DNA"/>
</dbReference>
<evidence type="ECO:0000313" key="2">
    <source>
        <dbReference type="Proteomes" id="UP001433508"/>
    </source>
</evidence>